<evidence type="ECO:0000313" key="4">
    <source>
        <dbReference type="Proteomes" id="UP000663865"/>
    </source>
</evidence>
<dbReference type="EMBL" id="CAJNYU010004336">
    <property type="protein sequence ID" value="CAF3745131.1"/>
    <property type="molecule type" value="Genomic_DNA"/>
</dbReference>
<sequence>MLFSKNLITFYLLMIAITCNDAKSNLPPGCSCYNGTDGIFPRSCYIPGCSRGNNDGCNSLNVLIGNNYRIQFNSGTDVVHGCNCPDFSYNNGTSTGDNGVSTNTVDTPISTYYQYTNCNNIDVSPNAVICCNFCCTLSKTPTSK</sequence>
<comment type="caution">
    <text evidence="2">The sequence shown here is derived from an EMBL/GenBank/DDBJ whole genome shotgun (WGS) entry which is preliminary data.</text>
</comment>
<dbReference type="EMBL" id="CAJNYV010002049">
    <property type="protein sequence ID" value="CAF3452902.1"/>
    <property type="molecule type" value="Genomic_DNA"/>
</dbReference>
<keyword evidence="1" id="KW-0732">Signal</keyword>
<dbReference type="AlphaFoldDB" id="A0A818EBT1"/>
<feature type="signal peptide" evidence="1">
    <location>
        <begin position="1"/>
        <end position="22"/>
    </location>
</feature>
<feature type="chain" id="PRO_5036232964" evidence="1">
    <location>
        <begin position="23"/>
        <end position="144"/>
    </location>
</feature>
<name>A0A818EBT1_9BILA</name>
<proteinExistence type="predicted"/>
<reference evidence="2" key="1">
    <citation type="submission" date="2021-02" db="EMBL/GenBank/DDBJ databases">
        <authorList>
            <person name="Nowell W R."/>
        </authorList>
    </citation>
    <scope>NUCLEOTIDE SEQUENCE</scope>
</reference>
<evidence type="ECO:0000313" key="2">
    <source>
        <dbReference type="EMBL" id="CAF3452902.1"/>
    </source>
</evidence>
<dbReference type="Proteomes" id="UP000663869">
    <property type="component" value="Unassembled WGS sequence"/>
</dbReference>
<evidence type="ECO:0000313" key="3">
    <source>
        <dbReference type="EMBL" id="CAF3745131.1"/>
    </source>
</evidence>
<gene>
    <name evidence="3" type="ORF">FME351_LOCUS30508</name>
    <name evidence="2" type="ORF">KIK155_LOCUS12518</name>
</gene>
<dbReference type="Proteomes" id="UP000663865">
    <property type="component" value="Unassembled WGS sequence"/>
</dbReference>
<evidence type="ECO:0000256" key="1">
    <source>
        <dbReference type="SAM" id="SignalP"/>
    </source>
</evidence>
<organism evidence="2 4">
    <name type="scientific">Rotaria socialis</name>
    <dbReference type="NCBI Taxonomy" id="392032"/>
    <lineage>
        <taxon>Eukaryota</taxon>
        <taxon>Metazoa</taxon>
        <taxon>Spiralia</taxon>
        <taxon>Gnathifera</taxon>
        <taxon>Rotifera</taxon>
        <taxon>Eurotatoria</taxon>
        <taxon>Bdelloidea</taxon>
        <taxon>Philodinida</taxon>
        <taxon>Philodinidae</taxon>
        <taxon>Rotaria</taxon>
    </lineage>
</organism>
<protein>
    <submittedName>
        <fullName evidence="2">Uncharacterized protein</fullName>
    </submittedName>
</protein>
<accession>A0A818EBT1</accession>